<feature type="compositionally biased region" description="Low complexity" evidence="1">
    <location>
        <begin position="223"/>
        <end position="242"/>
    </location>
</feature>
<accession>A0AAF0DG99</accession>
<evidence type="ECO:0000313" key="3">
    <source>
        <dbReference type="Proteomes" id="UP001219355"/>
    </source>
</evidence>
<dbReference type="AlphaFoldDB" id="A0AAF0DG99"/>
<feature type="region of interest" description="Disordered" evidence="1">
    <location>
        <begin position="212"/>
        <end position="265"/>
    </location>
</feature>
<gene>
    <name evidence="2" type="ORF">PRK78_002391</name>
</gene>
<feature type="compositionally biased region" description="Polar residues" evidence="1">
    <location>
        <begin position="279"/>
        <end position="304"/>
    </location>
</feature>
<keyword evidence="3" id="KW-1185">Reference proteome</keyword>
<name>A0AAF0DG99_9EURO</name>
<feature type="compositionally biased region" description="Polar residues" evidence="1">
    <location>
        <begin position="250"/>
        <end position="265"/>
    </location>
</feature>
<dbReference type="Proteomes" id="UP001219355">
    <property type="component" value="Chromosome 1"/>
</dbReference>
<protein>
    <submittedName>
        <fullName evidence="2">Uncharacterized protein</fullName>
    </submittedName>
</protein>
<feature type="region of interest" description="Disordered" evidence="1">
    <location>
        <begin position="1"/>
        <end position="29"/>
    </location>
</feature>
<feature type="compositionally biased region" description="Polar residues" evidence="1">
    <location>
        <begin position="338"/>
        <end position="347"/>
    </location>
</feature>
<sequence>MVLDYDEPSPSSSSTSFGDDTPMSDSDPYFSSQKDAHNLLAKFPTSITLPPFTLTRRILHWRQKSYETQLSMMIRAKMDMAAAMVNRLPTQEETDAIVDQSSMLFDIPKAMGLVGASFGAWLWSRQEKFERKQAGVKTFKLAALFRKNMLSITMVRGGLMLPFFFAAGYWIGNTVSRVGVSVATARDERMAQFQRDFEEQDPKEIQKRLQRLRDEAAAKRHAAAAQRLQQRQQQQQPQAQFAPSRDDASPTGSYLESGDSFTQPSDSKILTEVYSQQNGAFQPTPSRPSGQQLSTQPPRSQSFWDNDDDASPANPDIDTTLQTASSSASAWERIRQSAAAQGSSSPRGFTPRSPQAPPQQQQTQQQPSNDDWQAAGSSGAGRDSGDRYARGAKEQAQRNFDQLVERDREFGTDQDRDGGNAWGRRW</sequence>
<feature type="compositionally biased region" description="Low complexity" evidence="1">
    <location>
        <begin position="311"/>
        <end position="330"/>
    </location>
</feature>
<evidence type="ECO:0000256" key="1">
    <source>
        <dbReference type="SAM" id="MobiDB-lite"/>
    </source>
</evidence>
<evidence type="ECO:0000313" key="2">
    <source>
        <dbReference type="EMBL" id="WEW56932.1"/>
    </source>
</evidence>
<feature type="compositionally biased region" description="Low complexity" evidence="1">
    <location>
        <begin position="358"/>
        <end position="367"/>
    </location>
</feature>
<feature type="compositionally biased region" description="Basic and acidic residues" evidence="1">
    <location>
        <begin position="383"/>
        <end position="396"/>
    </location>
</feature>
<organism evidence="2 3">
    <name type="scientific">Emydomyces testavorans</name>
    <dbReference type="NCBI Taxonomy" id="2070801"/>
    <lineage>
        <taxon>Eukaryota</taxon>
        <taxon>Fungi</taxon>
        <taxon>Dikarya</taxon>
        <taxon>Ascomycota</taxon>
        <taxon>Pezizomycotina</taxon>
        <taxon>Eurotiomycetes</taxon>
        <taxon>Eurotiomycetidae</taxon>
        <taxon>Onygenales</taxon>
        <taxon>Nannizziopsiaceae</taxon>
        <taxon>Emydomyces</taxon>
    </lineage>
</organism>
<dbReference type="EMBL" id="CP120627">
    <property type="protein sequence ID" value="WEW56932.1"/>
    <property type="molecule type" value="Genomic_DNA"/>
</dbReference>
<feature type="compositionally biased region" description="Basic and acidic residues" evidence="1">
    <location>
        <begin position="403"/>
        <end position="418"/>
    </location>
</feature>
<proteinExistence type="predicted"/>
<feature type="region of interest" description="Disordered" evidence="1">
    <location>
        <begin position="279"/>
        <end position="426"/>
    </location>
</feature>
<reference evidence="2" key="1">
    <citation type="submission" date="2023-03" db="EMBL/GenBank/DDBJ databases">
        <title>Emydomyces testavorans Genome Sequence.</title>
        <authorList>
            <person name="Hoyer L."/>
        </authorList>
    </citation>
    <scope>NUCLEOTIDE SEQUENCE</scope>
    <source>
        <strain evidence="2">16-2883</strain>
    </source>
</reference>